<dbReference type="Proteomes" id="UP000276776">
    <property type="component" value="Unassembled WGS sequence"/>
</dbReference>
<reference evidence="2 3" key="2">
    <citation type="submission" date="2018-11" db="EMBL/GenBank/DDBJ databases">
        <authorList>
            <consortium name="Pathogen Informatics"/>
        </authorList>
    </citation>
    <scope>NUCLEOTIDE SEQUENCE [LARGE SCALE GENOMIC DNA]</scope>
</reference>
<name>A0A0N5CSY0_THECL</name>
<reference evidence="4" key="1">
    <citation type="submission" date="2017-02" db="UniProtKB">
        <authorList>
            <consortium name="WormBaseParasite"/>
        </authorList>
    </citation>
    <scope>IDENTIFICATION</scope>
</reference>
<evidence type="ECO:0000313" key="2">
    <source>
        <dbReference type="EMBL" id="VDM99747.1"/>
    </source>
</evidence>
<sequence length="97" mass="10915">MRQNSASNLDPYRRPPLPSMNPSQINEPLREAESSSLNALVEKLENTSMLKNGHDLNDPKLFGINITSIRGLQAVPLENERRRPLPIPSDNTFNHLS</sequence>
<dbReference type="EMBL" id="UYYF01001298">
    <property type="protein sequence ID" value="VDM99747.1"/>
    <property type="molecule type" value="Genomic_DNA"/>
</dbReference>
<organism evidence="4">
    <name type="scientific">Thelazia callipaeda</name>
    <name type="common">Oriental eyeworm</name>
    <name type="synonym">Parasitic nematode</name>
    <dbReference type="NCBI Taxonomy" id="103827"/>
    <lineage>
        <taxon>Eukaryota</taxon>
        <taxon>Metazoa</taxon>
        <taxon>Ecdysozoa</taxon>
        <taxon>Nematoda</taxon>
        <taxon>Chromadorea</taxon>
        <taxon>Rhabditida</taxon>
        <taxon>Spirurina</taxon>
        <taxon>Spiruromorpha</taxon>
        <taxon>Thelazioidea</taxon>
        <taxon>Thelaziidae</taxon>
        <taxon>Thelazia</taxon>
    </lineage>
</organism>
<evidence type="ECO:0000313" key="4">
    <source>
        <dbReference type="WBParaSite" id="TCLT_0000333701-mRNA-1"/>
    </source>
</evidence>
<protein>
    <submittedName>
        <fullName evidence="2 4">Uncharacterized protein</fullName>
    </submittedName>
</protein>
<feature type="region of interest" description="Disordered" evidence="1">
    <location>
        <begin position="78"/>
        <end position="97"/>
    </location>
</feature>
<dbReference type="OMA" id="PSQINEP"/>
<dbReference type="AlphaFoldDB" id="A0A0N5CSY0"/>
<accession>A0A0N5CSY0</accession>
<dbReference type="WBParaSite" id="TCLT_0000333701-mRNA-1">
    <property type="protein sequence ID" value="TCLT_0000333701-mRNA-1"/>
    <property type="gene ID" value="TCLT_0000333701"/>
</dbReference>
<feature type="region of interest" description="Disordered" evidence="1">
    <location>
        <begin position="1"/>
        <end position="34"/>
    </location>
</feature>
<keyword evidence="3" id="KW-1185">Reference proteome</keyword>
<gene>
    <name evidence="2" type="ORF">TCLT_LOCUS3331</name>
</gene>
<evidence type="ECO:0000313" key="3">
    <source>
        <dbReference type="Proteomes" id="UP000276776"/>
    </source>
</evidence>
<proteinExistence type="predicted"/>
<dbReference type="OrthoDB" id="5796971at2759"/>
<evidence type="ECO:0000256" key="1">
    <source>
        <dbReference type="SAM" id="MobiDB-lite"/>
    </source>
</evidence>